<evidence type="ECO:0000313" key="3">
    <source>
        <dbReference type="Proteomes" id="UP001054821"/>
    </source>
</evidence>
<gene>
    <name evidence="1" type="ORF">L3X38_025888</name>
    <name evidence="2" type="ORF">L3X38_025892</name>
</gene>
<keyword evidence="3" id="KW-1185">Reference proteome</keyword>
<organism evidence="1 3">
    <name type="scientific">Prunus dulcis</name>
    <name type="common">Almond</name>
    <name type="synonym">Amygdalus dulcis</name>
    <dbReference type="NCBI Taxonomy" id="3755"/>
    <lineage>
        <taxon>Eukaryota</taxon>
        <taxon>Viridiplantae</taxon>
        <taxon>Streptophyta</taxon>
        <taxon>Embryophyta</taxon>
        <taxon>Tracheophyta</taxon>
        <taxon>Spermatophyta</taxon>
        <taxon>Magnoliopsida</taxon>
        <taxon>eudicotyledons</taxon>
        <taxon>Gunneridae</taxon>
        <taxon>Pentapetalae</taxon>
        <taxon>rosids</taxon>
        <taxon>fabids</taxon>
        <taxon>Rosales</taxon>
        <taxon>Rosaceae</taxon>
        <taxon>Amygdaloideae</taxon>
        <taxon>Amygdaleae</taxon>
        <taxon>Prunus</taxon>
    </lineage>
</organism>
<proteinExistence type="predicted"/>
<dbReference type="EMBL" id="JAJFAZ020000004">
    <property type="protein sequence ID" value="KAI5335754.1"/>
    <property type="molecule type" value="Genomic_DNA"/>
</dbReference>
<protein>
    <submittedName>
        <fullName evidence="1">Uncharacterized protein</fullName>
    </submittedName>
</protein>
<evidence type="ECO:0000313" key="1">
    <source>
        <dbReference type="EMBL" id="KAI5335754.1"/>
    </source>
</evidence>
<reference evidence="1 3" key="1">
    <citation type="journal article" date="2022" name="G3 (Bethesda)">
        <title>Whole-genome sequence and methylome profiling of the almond [Prunus dulcis (Mill.) D.A. Webb] cultivar 'Nonpareil'.</title>
        <authorList>
            <person name="D'Amico-Willman K.M."/>
            <person name="Ouma W.Z."/>
            <person name="Meulia T."/>
            <person name="Sideli G.M."/>
            <person name="Gradziel T.M."/>
            <person name="Fresnedo-Ramirez J."/>
        </authorList>
    </citation>
    <scope>NUCLEOTIDE SEQUENCE [LARGE SCALE GENOMIC DNA]</scope>
    <source>
        <strain evidence="1">Clone GOH B32 T37-40</strain>
    </source>
</reference>
<dbReference type="EMBL" id="JAJFAZ020000004">
    <property type="protein sequence ID" value="KAI5335758.1"/>
    <property type="molecule type" value="Genomic_DNA"/>
</dbReference>
<dbReference type="AlphaFoldDB" id="A0AAD4Z7U6"/>
<evidence type="ECO:0000313" key="2">
    <source>
        <dbReference type="EMBL" id="KAI5335758.1"/>
    </source>
</evidence>
<comment type="caution">
    <text evidence="1">The sequence shown here is derived from an EMBL/GenBank/DDBJ whole genome shotgun (WGS) entry which is preliminary data.</text>
</comment>
<dbReference type="Proteomes" id="UP001054821">
    <property type="component" value="Chromosome 4"/>
</dbReference>
<accession>A0AAD4Z7U6</accession>
<name>A0AAD4Z7U6_PRUDU</name>
<sequence length="122" mass="13422">MEQSTGNEEIMKIREEMEMKRLFENKPRAHDARPQLLARRRRLQVLSAARRSHVSGGQAAWLPSARRRKLRGDDVCAGDDARALELEGGLAAGNGVEAVAGKDVHGGGALFWGREGRLPILL</sequence>